<comment type="caution">
    <text evidence="1">The sequence shown here is derived from an EMBL/GenBank/DDBJ whole genome shotgun (WGS) entry which is preliminary data.</text>
</comment>
<organism evidence="1 2">
    <name type="scientific">Veillonella magna</name>
    <dbReference type="NCBI Taxonomy" id="464322"/>
    <lineage>
        <taxon>Bacteria</taxon>
        <taxon>Bacillati</taxon>
        <taxon>Bacillota</taxon>
        <taxon>Negativicutes</taxon>
        <taxon>Veillonellales</taxon>
        <taxon>Veillonellaceae</taxon>
        <taxon>Veillonella</taxon>
    </lineage>
</organism>
<name>A0ABS2GCU1_9FIRM</name>
<protein>
    <submittedName>
        <fullName evidence="1">Uncharacterized protein</fullName>
    </submittedName>
</protein>
<dbReference type="RefSeq" id="WP_205087292.1">
    <property type="nucleotide sequence ID" value="NZ_JACJLA010000002.1"/>
</dbReference>
<dbReference type="Proteomes" id="UP000707138">
    <property type="component" value="Unassembled WGS sequence"/>
</dbReference>
<gene>
    <name evidence="1" type="ORF">H6A01_01360</name>
</gene>
<keyword evidence="2" id="KW-1185">Reference proteome</keyword>
<proteinExistence type="predicted"/>
<dbReference type="EMBL" id="JACJLA010000002">
    <property type="protein sequence ID" value="MBM6911976.1"/>
    <property type="molecule type" value="Genomic_DNA"/>
</dbReference>
<sequence>MAEVQHCVTSVVEEQQMTNMDYKAEGWGVVITKQYLHHSPHIVLRRQRTYLSTEEEKVTYYITPADNTSEGTTGETQITVYYENKVLGMSVTYVVKMEETVRGGIRMARITHAALAF</sequence>
<reference evidence="1 2" key="1">
    <citation type="journal article" date="2021" name="Sci. Rep.">
        <title>The distribution of antibiotic resistance genes in chicken gut microbiota commensals.</title>
        <authorList>
            <person name="Juricova H."/>
            <person name="Matiasovicova J."/>
            <person name="Kubasova T."/>
            <person name="Cejkova D."/>
            <person name="Rychlik I."/>
        </authorList>
    </citation>
    <scope>NUCLEOTIDE SEQUENCE [LARGE SCALE GENOMIC DNA]</scope>
    <source>
        <strain evidence="1 2">An537</strain>
    </source>
</reference>
<accession>A0ABS2GCU1</accession>
<evidence type="ECO:0000313" key="2">
    <source>
        <dbReference type="Proteomes" id="UP000707138"/>
    </source>
</evidence>
<evidence type="ECO:0000313" key="1">
    <source>
        <dbReference type="EMBL" id="MBM6911976.1"/>
    </source>
</evidence>